<gene>
    <name evidence="1" type="ORF">FRX31_018055</name>
</gene>
<accession>A0A7J6W6E5</accession>
<protein>
    <submittedName>
        <fullName evidence="1">Uncharacterized protein</fullName>
    </submittedName>
</protein>
<dbReference type="Proteomes" id="UP000554482">
    <property type="component" value="Unassembled WGS sequence"/>
</dbReference>
<sequence>MRKWIAMAPDKGCDVEKEKTTLVVQAIVNKTGQKSTITRCDDEIARNVRVHYNAEWVEDDEREIPGIWSLDDYVEGRFIELGKISGGEIPLNVFDRLIFDNIHNQWGYQMDREGPIVFLIDGFKWEIQDDFDVKMMLKDGEMDDTGFINVFIQLVVGTDL</sequence>
<evidence type="ECO:0000313" key="2">
    <source>
        <dbReference type="Proteomes" id="UP000554482"/>
    </source>
</evidence>
<reference evidence="1 2" key="1">
    <citation type="submission" date="2020-06" db="EMBL/GenBank/DDBJ databases">
        <title>Transcriptomic and genomic resources for Thalictrum thalictroides and T. hernandezii: Facilitating candidate gene discovery in an emerging model plant lineage.</title>
        <authorList>
            <person name="Arias T."/>
            <person name="Riano-Pachon D.M."/>
            <person name="Di Stilio V.S."/>
        </authorList>
    </citation>
    <scope>NUCLEOTIDE SEQUENCE [LARGE SCALE GENOMIC DNA]</scope>
    <source>
        <strain evidence="2">cv. WT478/WT964</strain>
        <tissue evidence="1">Leaves</tissue>
    </source>
</reference>
<dbReference type="AlphaFoldDB" id="A0A7J6W6E5"/>
<comment type="caution">
    <text evidence="1">The sequence shown here is derived from an EMBL/GenBank/DDBJ whole genome shotgun (WGS) entry which is preliminary data.</text>
</comment>
<name>A0A7J6W6E5_THATH</name>
<proteinExistence type="predicted"/>
<keyword evidence="2" id="KW-1185">Reference proteome</keyword>
<organism evidence="1 2">
    <name type="scientific">Thalictrum thalictroides</name>
    <name type="common">Rue-anemone</name>
    <name type="synonym">Anemone thalictroides</name>
    <dbReference type="NCBI Taxonomy" id="46969"/>
    <lineage>
        <taxon>Eukaryota</taxon>
        <taxon>Viridiplantae</taxon>
        <taxon>Streptophyta</taxon>
        <taxon>Embryophyta</taxon>
        <taxon>Tracheophyta</taxon>
        <taxon>Spermatophyta</taxon>
        <taxon>Magnoliopsida</taxon>
        <taxon>Ranunculales</taxon>
        <taxon>Ranunculaceae</taxon>
        <taxon>Thalictroideae</taxon>
        <taxon>Thalictrum</taxon>
    </lineage>
</organism>
<dbReference type="EMBL" id="JABWDY010021476">
    <property type="protein sequence ID" value="KAF5192358.1"/>
    <property type="molecule type" value="Genomic_DNA"/>
</dbReference>
<evidence type="ECO:0000313" key="1">
    <source>
        <dbReference type="EMBL" id="KAF5192358.1"/>
    </source>
</evidence>